<keyword evidence="2" id="KW-1185">Reference proteome</keyword>
<evidence type="ECO:0000313" key="2">
    <source>
        <dbReference type="Proteomes" id="UP000247978"/>
    </source>
</evidence>
<dbReference type="EMBL" id="QJJQ01000006">
    <property type="protein sequence ID" value="PXW87080.1"/>
    <property type="molecule type" value="Genomic_DNA"/>
</dbReference>
<gene>
    <name evidence="1" type="ORF">DFR56_106150</name>
</gene>
<reference evidence="1 2" key="1">
    <citation type="submission" date="2018-05" db="EMBL/GenBank/DDBJ databases">
        <title>Genomic Encyclopedia of Type Strains, Phase IV (KMG-IV): sequencing the most valuable type-strain genomes for metagenomic binning, comparative biology and taxonomic classification.</title>
        <authorList>
            <person name="Goeker M."/>
        </authorList>
    </citation>
    <scope>NUCLEOTIDE SEQUENCE [LARGE SCALE GENOMIC DNA]</scope>
    <source>
        <strain evidence="1 2">DSM 28556</strain>
    </source>
</reference>
<dbReference type="InterPro" id="IPR050583">
    <property type="entry name" value="Mycobacterial_A85_antigen"/>
</dbReference>
<proteinExistence type="predicted"/>
<evidence type="ECO:0000313" key="1">
    <source>
        <dbReference type="EMBL" id="PXW87080.1"/>
    </source>
</evidence>
<dbReference type="Gene3D" id="3.40.50.1820">
    <property type="entry name" value="alpha/beta hydrolase"/>
    <property type="match status" value="1"/>
</dbReference>
<accession>A0A2V3VZM4</accession>
<organism evidence="1 2">
    <name type="scientific">Pseudogracilibacillus auburnensis</name>
    <dbReference type="NCBI Taxonomy" id="1494959"/>
    <lineage>
        <taxon>Bacteria</taxon>
        <taxon>Bacillati</taxon>
        <taxon>Bacillota</taxon>
        <taxon>Bacilli</taxon>
        <taxon>Bacillales</taxon>
        <taxon>Bacillaceae</taxon>
        <taxon>Pseudogracilibacillus</taxon>
    </lineage>
</organism>
<dbReference type="RefSeq" id="WP_110395309.1">
    <property type="nucleotide sequence ID" value="NZ_JADIJL010000008.1"/>
</dbReference>
<dbReference type="AlphaFoldDB" id="A0A2V3VZM4"/>
<protein>
    <submittedName>
        <fullName evidence="1">Enterochelin esterase-like enzyme</fullName>
    </submittedName>
</protein>
<dbReference type="Proteomes" id="UP000247978">
    <property type="component" value="Unassembled WGS sequence"/>
</dbReference>
<name>A0A2V3VZM4_9BACI</name>
<dbReference type="InterPro" id="IPR000801">
    <property type="entry name" value="Esterase-like"/>
</dbReference>
<dbReference type="OrthoDB" id="9803578at2"/>
<dbReference type="PANTHER" id="PTHR48098">
    <property type="entry name" value="ENTEROCHELIN ESTERASE-RELATED"/>
    <property type="match status" value="1"/>
</dbReference>
<dbReference type="InterPro" id="IPR029058">
    <property type="entry name" value="AB_hydrolase_fold"/>
</dbReference>
<sequence>MARKGNMYDKEIMSDFLNEKMLIKIYEPKEFNSLYENTVCIMQDGDDYFQLGRIATLSDKLHDNDEITNTTFVGIHYIDRYDRLKKYHPDGEQFEAYKQFLTKEVVPLLDEKLPINPLGTIRALLGDSLAGTIALMTALEQPATFHKVMMQSPLVTDTVFQMAKTVDNRRLEVYHSIGLNELAVPTTKDGQVDFLTPNRELAHILQQSLSNYEYVEIENGNHTWKYWQKELPNVLAKMLS</sequence>
<dbReference type="Pfam" id="PF00756">
    <property type="entry name" value="Esterase"/>
    <property type="match status" value="1"/>
</dbReference>
<dbReference type="SUPFAM" id="SSF53474">
    <property type="entry name" value="alpha/beta-Hydrolases"/>
    <property type="match status" value="1"/>
</dbReference>
<comment type="caution">
    <text evidence="1">The sequence shown here is derived from an EMBL/GenBank/DDBJ whole genome shotgun (WGS) entry which is preliminary data.</text>
</comment>
<dbReference type="PANTHER" id="PTHR48098:SF3">
    <property type="entry name" value="IRON(III) ENTEROBACTIN ESTERASE"/>
    <property type="match status" value="1"/>
</dbReference>